<protein>
    <submittedName>
        <fullName evidence="3">Uncharacterized protein</fullName>
    </submittedName>
</protein>
<sequence length="87" mass="10450">MLILNKLLYGLIVCIILIFIEYIRVNEWKCSKNKNADLPVEDRHLVKFYDRIISYSFISLFLYSREVSIAFLYSFIRKGTHHNTEFI</sequence>
<evidence type="ECO:0000313" key="4">
    <source>
        <dbReference type="Proteomes" id="UP000199426"/>
    </source>
</evidence>
<gene>
    <name evidence="3" type="ORF">NCTC13492_01131</name>
    <name evidence="2" type="ORF">SAMN05421542_2093</name>
</gene>
<keyword evidence="4" id="KW-1185">Reference proteome</keyword>
<proteinExistence type="predicted"/>
<accession>A0A2X2VG27</accession>
<evidence type="ECO:0000313" key="3">
    <source>
        <dbReference type="EMBL" id="SQB27548.1"/>
    </source>
</evidence>
<keyword evidence="1" id="KW-0812">Transmembrane</keyword>
<reference evidence="3 5" key="2">
    <citation type="submission" date="2018-06" db="EMBL/GenBank/DDBJ databases">
        <authorList>
            <consortium name="Pathogen Informatics"/>
            <person name="Doyle S."/>
        </authorList>
    </citation>
    <scope>NUCLEOTIDE SEQUENCE [LARGE SCALE GENOMIC DNA]</scope>
    <source>
        <strain evidence="3 5">NCTC13492</strain>
    </source>
</reference>
<feature type="transmembrane region" description="Helical" evidence="1">
    <location>
        <begin position="52"/>
        <end position="76"/>
    </location>
</feature>
<evidence type="ECO:0000256" key="1">
    <source>
        <dbReference type="SAM" id="Phobius"/>
    </source>
</evidence>
<dbReference type="AlphaFoldDB" id="A0A2X2VG27"/>
<keyword evidence="1" id="KW-1133">Transmembrane helix</keyword>
<evidence type="ECO:0000313" key="5">
    <source>
        <dbReference type="Proteomes" id="UP000251670"/>
    </source>
</evidence>
<dbReference type="EMBL" id="UAWB01000002">
    <property type="protein sequence ID" value="SQB27548.1"/>
    <property type="molecule type" value="Genomic_DNA"/>
</dbReference>
<reference evidence="2 4" key="1">
    <citation type="submission" date="2016-10" db="EMBL/GenBank/DDBJ databases">
        <authorList>
            <person name="Varghese N."/>
            <person name="Submissions S."/>
        </authorList>
    </citation>
    <scope>NUCLEOTIDE SEQUENCE [LARGE SCALE GENOMIC DNA]</scope>
    <source>
        <strain evidence="2 4">DSM 19299</strain>
    </source>
</reference>
<keyword evidence="1" id="KW-0472">Membrane</keyword>
<evidence type="ECO:0000313" key="2">
    <source>
        <dbReference type="EMBL" id="SDI87311.1"/>
    </source>
</evidence>
<dbReference type="Proteomes" id="UP000199426">
    <property type="component" value="Unassembled WGS sequence"/>
</dbReference>
<name>A0A2X2VG27_CHRJE</name>
<dbReference type="EMBL" id="FNEG01000003">
    <property type="protein sequence ID" value="SDI87311.1"/>
    <property type="molecule type" value="Genomic_DNA"/>
</dbReference>
<dbReference type="Proteomes" id="UP000251670">
    <property type="component" value="Unassembled WGS sequence"/>
</dbReference>
<feature type="transmembrane region" description="Helical" evidence="1">
    <location>
        <begin position="7"/>
        <end position="25"/>
    </location>
</feature>
<organism evidence="3 5">
    <name type="scientific">Chryseobacterium jejuense</name>
    <dbReference type="NCBI Taxonomy" id="445960"/>
    <lineage>
        <taxon>Bacteria</taxon>
        <taxon>Pseudomonadati</taxon>
        <taxon>Bacteroidota</taxon>
        <taxon>Flavobacteriia</taxon>
        <taxon>Flavobacteriales</taxon>
        <taxon>Weeksellaceae</taxon>
        <taxon>Chryseobacterium group</taxon>
        <taxon>Chryseobacterium</taxon>
    </lineage>
</organism>